<evidence type="ECO:0000256" key="1">
    <source>
        <dbReference type="SAM" id="MobiDB-lite"/>
    </source>
</evidence>
<feature type="region of interest" description="Disordered" evidence="1">
    <location>
        <begin position="256"/>
        <end position="280"/>
    </location>
</feature>
<evidence type="ECO:0000259" key="2">
    <source>
        <dbReference type="SMART" id="SM00959"/>
    </source>
</evidence>
<feature type="compositionally biased region" description="Polar residues" evidence="1">
    <location>
        <begin position="211"/>
        <end position="228"/>
    </location>
</feature>
<name>A0A371DCI8_9APHY</name>
<reference evidence="3 4" key="1">
    <citation type="journal article" date="2018" name="Biotechnol. Biofuels">
        <title>Integrative visual omics of the white-rot fungus Polyporus brumalis exposes the biotechnological potential of its oxidative enzymes for delignifying raw plant biomass.</title>
        <authorList>
            <person name="Miyauchi S."/>
            <person name="Rancon A."/>
            <person name="Drula E."/>
            <person name="Hage H."/>
            <person name="Chaduli D."/>
            <person name="Favel A."/>
            <person name="Grisel S."/>
            <person name="Henrissat B."/>
            <person name="Herpoel-Gimbert I."/>
            <person name="Ruiz-Duenas F.J."/>
            <person name="Chevret D."/>
            <person name="Hainaut M."/>
            <person name="Lin J."/>
            <person name="Wang M."/>
            <person name="Pangilinan J."/>
            <person name="Lipzen A."/>
            <person name="Lesage-Meessen L."/>
            <person name="Navarro D."/>
            <person name="Riley R."/>
            <person name="Grigoriev I.V."/>
            <person name="Zhou S."/>
            <person name="Raouche S."/>
            <person name="Rosso M.N."/>
        </authorList>
    </citation>
    <scope>NUCLEOTIDE SEQUENCE [LARGE SCALE GENOMIC DNA]</scope>
    <source>
        <strain evidence="3 4">BRFM 1820</strain>
    </source>
</reference>
<feature type="compositionally biased region" description="Low complexity" evidence="1">
    <location>
        <begin position="158"/>
        <end position="196"/>
    </location>
</feature>
<proteinExistence type="predicted"/>
<dbReference type="OrthoDB" id="2368680at2759"/>
<organism evidence="3 4">
    <name type="scientific">Lentinus brumalis</name>
    <dbReference type="NCBI Taxonomy" id="2498619"/>
    <lineage>
        <taxon>Eukaryota</taxon>
        <taxon>Fungi</taxon>
        <taxon>Dikarya</taxon>
        <taxon>Basidiomycota</taxon>
        <taxon>Agaricomycotina</taxon>
        <taxon>Agaricomycetes</taxon>
        <taxon>Polyporales</taxon>
        <taxon>Polyporaceae</taxon>
        <taxon>Lentinus</taxon>
    </lineage>
</organism>
<evidence type="ECO:0000313" key="4">
    <source>
        <dbReference type="Proteomes" id="UP000256964"/>
    </source>
</evidence>
<feature type="region of interest" description="Disordered" evidence="1">
    <location>
        <begin position="81"/>
        <end position="240"/>
    </location>
</feature>
<dbReference type="SMART" id="SM00959">
    <property type="entry name" value="Rho_N"/>
    <property type="match status" value="1"/>
</dbReference>
<feature type="domain" description="Rho termination factor-like N-terminal" evidence="2">
    <location>
        <begin position="18"/>
        <end position="60"/>
    </location>
</feature>
<feature type="compositionally biased region" description="Basic residues" evidence="1">
    <location>
        <begin position="135"/>
        <end position="145"/>
    </location>
</feature>
<sequence length="764" mass="81212">MSPHSAVPVVSGAYTPADLAKLTVPQLKALCKEQKIPGYSKLGKQALVQKLVDNVLCSGSGGALGPGAPSVTSAATVPPDIATHTPTAAPSCESIPGATTSDASFSSIHLPDTTGSTTDGMDASRLPVVAPSKPKPQKTTRKRKVSQPSAPSETRTDSATVSRKSSKVVTSVHSLARATTPHTAGPATPSSSTVTSGQDEIQPPSPGLPRQASSLARNAPSSRASATANKRARPSLETMPPPLLKKQRVLSFSSTPNIQRSPASATAAISKPPAPVTTTKRVPAPPVVPVAVTAPPAPAKRFKPLVVHKAKVPVSASSAPMTAAASPSVPVSVLAIAEEALSSIQDFEASVPALRPITLPPSLAQRKRVHRWAVILSGLSNEERAVCALVSRAFRYAVYLSASCILTGQYHGRRLQDDVLRKHSQAMTNMWPYLRARELEVDQRRRAYETSFLARLFQRCGLANPVSRYLWTSPNSSRQLLVAIRFALTRAWFELSVGTSPGGAADPNSWLQGTVVDAQEVVAGEIWLITVEYAASVAPLRPREAFYVLEATCEVVGRPSAARSGAEDAIVSVPVRADWSAYIERRRAAPQGDSTPPLLAHLKWTCVEDYDQGVSKLWLKKVAGDGAAGDSKRMVAERYVLACVIGNGISGQWMTTNEMAQEFAGLPERVAAPTGRQKSSALNLYLPEHHHVESVHFTAAGGKALHVGLAVVQTPHREYFILRDNGMQVGCEEEGVARVWQEVLGCDAKGVSTPRHGPTIGREE</sequence>
<dbReference type="Proteomes" id="UP000256964">
    <property type="component" value="Unassembled WGS sequence"/>
</dbReference>
<feature type="compositionally biased region" description="Polar residues" evidence="1">
    <location>
        <begin position="97"/>
        <end position="119"/>
    </location>
</feature>
<protein>
    <recommendedName>
        <fullName evidence="2">Rho termination factor-like N-terminal domain-containing protein</fullName>
    </recommendedName>
</protein>
<keyword evidence="4" id="KW-1185">Reference proteome</keyword>
<dbReference type="STRING" id="139420.A0A371DCI8"/>
<accession>A0A371DCI8</accession>
<dbReference type="EMBL" id="KZ857400">
    <property type="protein sequence ID" value="RDX50248.1"/>
    <property type="molecule type" value="Genomic_DNA"/>
</dbReference>
<dbReference type="AlphaFoldDB" id="A0A371DCI8"/>
<gene>
    <name evidence="3" type="ORF">OH76DRAFT_465016</name>
</gene>
<dbReference type="InterPro" id="IPR011112">
    <property type="entry name" value="Rho-like_N"/>
</dbReference>
<evidence type="ECO:0000313" key="3">
    <source>
        <dbReference type="EMBL" id="RDX50248.1"/>
    </source>
</evidence>
<dbReference type="GO" id="GO:0006353">
    <property type="term" value="P:DNA-templated transcription termination"/>
    <property type="evidence" value="ECO:0007669"/>
    <property type="project" value="InterPro"/>
</dbReference>